<evidence type="ECO:0000256" key="1">
    <source>
        <dbReference type="ARBA" id="ARBA00022801"/>
    </source>
</evidence>
<reference evidence="3 4" key="1">
    <citation type="submission" date="2016-05" db="EMBL/GenBank/DDBJ databases">
        <title>Genomic and physiological characterization of Planctopirus sp. isolated from fresh water lake.</title>
        <authorList>
            <person name="Subhash Y."/>
            <person name="Ramana C."/>
        </authorList>
    </citation>
    <scope>NUCLEOTIDE SEQUENCE [LARGE SCALE GENOMIC DNA]</scope>
    <source>
        <strain evidence="3 4">JC280</strain>
    </source>
</reference>
<organism evidence="3 4">
    <name type="scientific">Planctopirus hydrillae</name>
    <dbReference type="NCBI Taxonomy" id="1841610"/>
    <lineage>
        <taxon>Bacteria</taxon>
        <taxon>Pseudomonadati</taxon>
        <taxon>Planctomycetota</taxon>
        <taxon>Planctomycetia</taxon>
        <taxon>Planctomycetales</taxon>
        <taxon>Planctomycetaceae</taxon>
        <taxon>Planctopirus</taxon>
    </lineage>
</organism>
<name>A0A1C3EHN3_9PLAN</name>
<dbReference type="InterPro" id="IPR049492">
    <property type="entry name" value="BD-FAE-like_dom"/>
</dbReference>
<dbReference type="SUPFAM" id="SSF53474">
    <property type="entry name" value="alpha/beta-Hydrolases"/>
    <property type="match status" value="1"/>
</dbReference>
<dbReference type="STRING" id="1841610.A6X21_20655"/>
<dbReference type="Gene3D" id="3.40.50.1820">
    <property type="entry name" value="alpha/beta hydrolase"/>
    <property type="match status" value="1"/>
</dbReference>
<dbReference type="RefSeq" id="WP_068847267.1">
    <property type="nucleotide sequence ID" value="NZ_LYDR01000063.1"/>
</dbReference>
<dbReference type="Pfam" id="PF20434">
    <property type="entry name" value="BD-FAE"/>
    <property type="match status" value="1"/>
</dbReference>
<evidence type="ECO:0000313" key="4">
    <source>
        <dbReference type="Proteomes" id="UP000094828"/>
    </source>
</evidence>
<comment type="caution">
    <text evidence="3">The sequence shown here is derived from an EMBL/GenBank/DDBJ whole genome shotgun (WGS) entry which is preliminary data.</text>
</comment>
<dbReference type="AlphaFoldDB" id="A0A1C3EHN3"/>
<sequence>MTALARTILWILAFGGLCVVAGSSAQWWEKNVRLVGADELEPQRFFSLEVSPTTPPSLPAQKRVTVTYCERSTGSLLADIHVPTRLQCPSTGWPVIISFHSGGWRNGHRGHAPIAELVDRGFAVVSHDFRSSDVAIFPAQLEDSIALLKWLEEHAGEHHLDHQRIALFGASSGGHLALLTGLCPEVSSQVQAVCSLYAPTDFQSLESGAGSQDEMNHFALWAPESLLLGGPIPEHPAEAQSASPLWQAAQIKKSPPILLMHGVDDDQIPFEQSLSLSRLLQEKHQPVTLWKIRSLPHGTWPTSRIQSGVYKFFSKHLGVTTKLDQQPQIARYRAIINEPTPPCSPMR</sequence>
<dbReference type="OrthoDB" id="265201at2"/>
<proteinExistence type="predicted"/>
<evidence type="ECO:0000313" key="3">
    <source>
        <dbReference type="EMBL" id="ODA32751.1"/>
    </source>
</evidence>
<protein>
    <recommendedName>
        <fullName evidence="2">BD-FAE-like domain-containing protein</fullName>
    </recommendedName>
</protein>
<dbReference type="Proteomes" id="UP000094828">
    <property type="component" value="Unassembled WGS sequence"/>
</dbReference>
<dbReference type="InterPro" id="IPR050300">
    <property type="entry name" value="GDXG_lipolytic_enzyme"/>
</dbReference>
<dbReference type="PANTHER" id="PTHR48081:SF13">
    <property type="entry name" value="ALPHA_BETA HYDROLASE"/>
    <property type="match status" value="1"/>
</dbReference>
<keyword evidence="4" id="KW-1185">Reference proteome</keyword>
<accession>A0A1C3EHN3</accession>
<gene>
    <name evidence="3" type="ORF">A6X21_20655</name>
</gene>
<dbReference type="GO" id="GO:0016787">
    <property type="term" value="F:hydrolase activity"/>
    <property type="evidence" value="ECO:0007669"/>
    <property type="project" value="UniProtKB-KW"/>
</dbReference>
<dbReference type="PANTHER" id="PTHR48081">
    <property type="entry name" value="AB HYDROLASE SUPERFAMILY PROTEIN C4A8.06C"/>
    <property type="match status" value="1"/>
</dbReference>
<feature type="domain" description="BD-FAE-like" evidence="2">
    <location>
        <begin position="79"/>
        <end position="278"/>
    </location>
</feature>
<dbReference type="EMBL" id="LYDR01000063">
    <property type="protein sequence ID" value="ODA32751.1"/>
    <property type="molecule type" value="Genomic_DNA"/>
</dbReference>
<dbReference type="InterPro" id="IPR029058">
    <property type="entry name" value="AB_hydrolase_fold"/>
</dbReference>
<evidence type="ECO:0000259" key="2">
    <source>
        <dbReference type="Pfam" id="PF20434"/>
    </source>
</evidence>
<keyword evidence="1" id="KW-0378">Hydrolase</keyword>